<protein>
    <submittedName>
        <fullName evidence="3">Membrane protein</fullName>
    </submittedName>
</protein>
<sequence length="285" mass="31277">MTAISSSDAVGRTRYCSECRKQLKFSAVSGEGSREGKKYVTCTHCGHVNRVNTSLPTKLRSSPTESADHDPTQIGSVNPDSTSGTGEDESREMSFDDANSTPDGTMSDSHWGAALDGDIKLKPPVEPTRYQAHETITEAVSADSLATASPLDGIRIDPPEQSSVADDSFRQEQTRDRYNQSSGLYPSERHYPTLEAMQRLYRLFGYVIIATVFPYLFFRLFAVIIRAEEGLLPDLIAFSEFAVPVIFASVALVGTLFAASEGIRLAINLQDNTLRIANRNGRLKK</sequence>
<feature type="transmembrane region" description="Helical" evidence="2">
    <location>
        <begin position="237"/>
        <end position="259"/>
    </location>
</feature>
<dbReference type="EMBL" id="ANOH01000255">
    <property type="protein sequence ID" value="EMI54879.1"/>
    <property type="molecule type" value="Genomic_DNA"/>
</dbReference>
<comment type="caution">
    <text evidence="3">The sequence shown here is derived from an EMBL/GenBank/DDBJ whole genome shotgun (WGS) entry which is preliminary data.</text>
</comment>
<feature type="compositionally biased region" description="Polar residues" evidence="1">
    <location>
        <begin position="97"/>
        <end position="108"/>
    </location>
</feature>
<reference evidence="3 4" key="1">
    <citation type="journal article" date="2013" name="Mar. Genomics">
        <title>Expression of sulfatases in Rhodopirellula baltica and the diversity of sulfatases in the genus Rhodopirellula.</title>
        <authorList>
            <person name="Wegner C.E."/>
            <person name="Richter-Heitmann T."/>
            <person name="Klindworth A."/>
            <person name="Klockow C."/>
            <person name="Richter M."/>
            <person name="Achstetter T."/>
            <person name="Glockner F.O."/>
            <person name="Harder J."/>
        </authorList>
    </citation>
    <scope>NUCLEOTIDE SEQUENCE [LARGE SCALE GENOMIC DNA]</scope>
    <source>
        <strain evidence="3 4">SM41</strain>
    </source>
</reference>
<feature type="compositionally biased region" description="Polar residues" evidence="1">
    <location>
        <begin position="53"/>
        <end position="65"/>
    </location>
</feature>
<keyword evidence="4" id="KW-1185">Reference proteome</keyword>
<dbReference type="AlphaFoldDB" id="M5U0T9"/>
<proteinExistence type="predicted"/>
<feature type="region of interest" description="Disordered" evidence="1">
    <location>
        <begin position="150"/>
        <end position="184"/>
    </location>
</feature>
<evidence type="ECO:0000256" key="1">
    <source>
        <dbReference type="SAM" id="MobiDB-lite"/>
    </source>
</evidence>
<name>M5U0T9_9BACT</name>
<dbReference type="OrthoDB" id="292516at2"/>
<feature type="transmembrane region" description="Helical" evidence="2">
    <location>
        <begin position="203"/>
        <end position="225"/>
    </location>
</feature>
<evidence type="ECO:0000256" key="2">
    <source>
        <dbReference type="SAM" id="Phobius"/>
    </source>
</evidence>
<keyword evidence="2" id="KW-0812">Transmembrane</keyword>
<evidence type="ECO:0000313" key="3">
    <source>
        <dbReference type="EMBL" id="EMI54879.1"/>
    </source>
</evidence>
<accession>M5U0T9</accession>
<organism evidence="3 4">
    <name type="scientific">Rhodopirellula sallentina SM41</name>
    <dbReference type="NCBI Taxonomy" id="1263870"/>
    <lineage>
        <taxon>Bacteria</taxon>
        <taxon>Pseudomonadati</taxon>
        <taxon>Planctomycetota</taxon>
        <taxon>Planctomycetia</taxon>
        <taxon>Pirellulales</taxon>
        <taxon>Pirellulaceae</taxon>
        <taxon>Rhodopirellula</taxon>
    </lineage>
</organism>
<feature type="compositionally biased region" description="Basic and acidic residues" evidence="1">
    <location>
        <begin position="167"/>
        <end position="178"/>
    </location>
</feature>
<feature type="compositionally biased region" description="Polar residues" evidence="1">
    <location>
        <begin position="73"/>
        <end position="85"/>
    </location>
</feature>
<evidence type="ECO:0000313" key="4">
    <source>
        <dbReference type="Proteomes" id="UP000011885"/>
    </source>
</evidence>
<dbReference type="PATRIC" id="fig|1263870.3.peg.3929"/>
<keyword evidence="2" id="KW-1133">Transmembrane helix</keyword>
<feature type="region of interest" description="Disordered" evidence="1">
    <location>
        <begin position="53"/>
        <end position="124"/>
    </location>
</feature>
<dbReference type="Proteomes" id="UP000011885">
    <property type="component" value="Unassembled WGS sequence"/>
</dbReference>
<dbReference type="RefSeq" id="WP_008681292.1">
    <property type="nucleotide sequence ID" value="NZ_ANOH01000255.1"/>
</dbReference>
<gene>
    <name evidence="3" type="ORF">RSSM_03702</name>
</gene>
<keyword evidence="2" id="KW-0472">Membrane</keyword>